<dbReference type="RefSeq" id="WP_135636373.1">
    <property type="nucleotide sequence ID" value="NZ_RQFE01000031.1"/>
</dbReference>
<dbReference type="Proteomes" id="UP000297239">
    <property type="component" value="Unassembled WGS sequence"/>
</dbReference>
<evidence type="ECO:0000313" key="2">
    <source>
        <dbReference type="Proteomes" id="UP000297239"/>
    </source>
</evidence>
<gene>
    <name evidence="1" type="ORF">EHQ18_18550</name>
</gene>
<dbReference type="OrthoDB" id="334079at2"/>
<sequence length="223" mass="26436">MSDRFTFNFDHFVWRNQRRSIRESKDRHGSIKWYSVLFSFCMALQERLTRLNWLYNQIRFSTSSGKGVDWWGNRYEIKRNREINENDIDYKLRILFEHSYKQQAASISVKRSLISTITGKNISDIKAEKVIDSLFVMGGLIGSICASRDYFFYSVRYYIPAIDRITRRNVINMLNKTTIGGNYYEVWEELDDLSTVELSDGEIYKGDKLSDGVLGLQRYWLVY</sequence>
<accession>A0A6N4Q0F9</accession>
<dbReference type="EMBL" id="RQFF01000037">
    <property type="protein sequence ID" value="TGK67099.1"/>
    <property type="molecule type" value="Genomic_DNA"/>
</dbReference>
<dbReference type="AlphaFoldDB" id="A0A6N4Q0F9"/>
<name>A0A6N4Q0F9_9LEPT</name>
<keyword evidence="2" id="KW-1185">Reference proteome</keyword>
<comment type="caution">
    <text evidence="1">The sequence shown here is derived from an EMBL/GenBank/DDBJ whole genome shotgun (WGS) entry which is preliminary data.</text>
</comment>
<protein>
    <submittedName>
        <fullName evidence="1">Uncharacterized protein</fullName>
    </submittedName>
</protein>
<proteinExistence type="predicted"/>
<organism evidence="1 2">
    <name type="scientific">Leptospira kanakyensis</name>
    <dbReference type="NCBI Taxonomy" id="2484968"/>
    <lineage>
        <taxon>Bacteria</taxon>
        <taxon>Pseudomonadati</taxon>
        <taxon>Spirochaetota</taxon>
        <taxon>Spirochaetia</taxon>
        <taxon>Leptospirales</taxon>
        <taxon>Leptospiraceae</taxon>
        <taxon>Leptospira</taxon>
    </lineage>
</organism>
<reference evidence="1" key="1">
    <citation type="journal article" date="2019" name="PLoS Negl. Trop. Dis.">
        <title>Revisiting the worldwide diversity of Leptospira species in the environment.</title>
        <authorList>
            <person name="Vincent A.T."/>
            <person name="Schiettekatte O."/>
            <person name="Bourhy P."/>
            <person name="Veyrier F.J."/>
            <person name="Picardeau M."/>
        </authorList>
    </citation>
    <scope>NUCLEOTIDE SEQUENCE [LARGE SCALE GENOMIC DNA]</scope>
    <source>
        <strain evidence="1">201800293</strain>
    </source>
</reference>
<evidence type="ECO:0000313" key="1">
    <source>
        <dbReference type="EMBL" id="TGK67099.1"/>
    </source>
</evidence>